<keyword evidence="8" id="KW-0732">Signal</keyword>
<feature type="domain" description="Peptidase S8/S53" evidence="9">
    <location>
        <begin position="87"/>
        <end position="519"/>
    </location>
</feature>
<dbReference type="PROSITE" id="PS00136">
    <property type="entry name" value="SUBTILASE_ASP"/>
    <property type="match status" value="1"/>
</dbReference>
<proteinExistence type="inferred from homology"/>
<dbReference type="PROSITE" id="PS51892">
    <property type="entry name" value="SUBTILASE"/>
    <property type="match status" value="1"/>
</dbReference>
<feature type="signal peptide" evidence="8">
    <location>
        <begin position="1"/>
        <end position="21"/>
    </location>
</feature>
<dbReference type="AlphaFoldDB" id="A1ZI44"/>
<evidence type="ECO:0000259" key="9">
    <source>
        <dbReference type="Pfam" id="PF00082"/>
    </source>
</evidence>
<dbReference type="CDD" id="cd07483">
    <property type="entry name" value="Peptidases_S8_Subtilisin_Novo-like"/>
    <property type="match status" value="1"/>
</dbReference>
<feature type="coiled-coil region" evidence="7">
    <location>
        <begin position="221"/>
        <end position="251"/>
    </location>
</feature>
<gene>
    <name evidence="10" type="ORF">M23134_05584</name>
</gene>
<evidence type="ECO:0000256" key="6">
    <source>
        <dbReference type="RuleBase" id="RU003355"/>
    </source>
</evidence>
<reference evidence="10 11" key="1">
    <citation type="submission" date="2007-01" db="EMBL/GenBank/DDBJ databases">
        <authorList>
            <person name="Haygood M."/>
            <person name="Podell S."/>
            <person name="Anderson C."/>
            <person name="Hopkinson B."/>
            <person name="Roe K."/>
            <person name="Barbeau K."/>
            <person name="Gaasterland T."/>
            <person name="Ferriera S."/>
            <person name="Johnson J."/>
            <person name="Kravitz S."/>
            <person name="Beeson K."/>
            <person name="Sutton G."/>
            <person name="Rogers Y.-H."/>
            <person name="Friedman R."/>
            <person name="Frazier M."/>
            <person name="Venter J.C."/>
        </authorList>
    </citation>
    <scope>NUCLEOTIDE SEQUENCE [LARGE SCALE GENOMIC DNA]</scope>
    <source>
        <strain evidence="10 11">ATCC 23134</strain>
    </source>
</reference>
<dbReference type="Pfam" id="PF00082">
    <property type="entry name" value="Peptidase_S8"/>
    <property type="match status" value="1"/>
</dbReference>
<evidence type="ECO:0000313" key="11">
    <source>
        <dbReference type="Proteomes" id="UP000004095"/>
    </source>
</evidence>
<comment type="caution">
    <text evidence="10">The sequence shown here is derived from an EMBL/GenBank/DDBJ whole genome shotgun (WGS) entry which is preliminary data.</text>
</comment>
<evidence type="ECO:0000256" key="1">
    <source>
        <dbReference type="ARBA" id="ARBA00011073"/>
    </source>
</evidence>
<dbReference type="InterPro" id="IPR000209">
    <property type="entry name" value="Peptidase_S8/S53_dom"/>
</dbReference>
<name>A1ZI44_MICM2</name>
<dbReference type="Proteomes" id="UP000004095">
    <property type="component" value="Unassembled WGS sequence"/>
</dbReference>
<dbReference type="InterPro" id="IPR036852">
    <property type="entry name" value="Peptidase_S8/S53_dom_sf"/>
</dbReference>
<feature type="active site" description="Charge relay system" evidence="5">
    <location>
        <position position="95"/>
    </location>
</feature>
<dbReference type="EMBL" id="AAWS01000009">
    <property type="protein sequence ID" value="EAY29712.1"/>
    <property type="molecule type" value="Genomic_DNA"/>
</dbReference>
<dbReference type="RefSeq" id="WP_004155420.1">
    <property type="nucleotide sequence ID" value="NZ_AAWS01000009.1"/>
</dbReference>
<evidence type="ECO:0000256" key="8">
    <source>
        <dbReference type="SAM" id="SignalP"/>
    </source>
</evidence>
<evidence type="ECO:0000256" key="5">
    <source>
        <dbReference type="PROSITE-ProRule" id="PRU01240"/>
    </source>
</evidence>
<dbReference type="InterPro" id="IPR015500">
    <property type="entry name" value="Peptidase_S8_subtilisin-rel"/>
</dbReference>
<dbReference type="GO" id="GO:0006508">
    <property type="term" value="P:proteolysis"/>
    <property type="evidence" value="ECO:0007669"/>
    <property type="project" value="UniProtKB-KW"/>
</dbReference>
<dbReference type="EC" id="3.4.21.62" evidence="10"/>
<dbReference type="PANTHER" id="PTHR43399">
    <property type="entry name" value="SUBTILISIN-RELATED"/>
    <property type="match status" value="1"/>
</dbReference>
<protein>
    <submittedName>
        <fullName evidence="10">Subtilisin Novo (E.C.)</fullName>
        <ecNumber evidence="10">3.4.21.62</ecNumber>
    </submittedName>
</protein>
<dbReference type="SUPFAM" id="SSF52743">
    <property type="entry name" value="Subtilisin-like"/>
    <property type="match status" value="1"/>
</dbReference>
<evidence type="ECO:0000256" key="7">
    <source>
        <dbReference type="SAM" id="Coils"/>
    </source>
</evidence>
<dbReference type="InterPro" id="IPR022398">
    <property type="entry name" value="Peptidase_S8_His-AS"/>
</dbReference>
<comment type="similarity">
    <text evidence="1 5 6">Belongs to the peptidase S8 family.</text>
</comment>
<keyword evidence="2 5" id="KW-0645">Protease</keyword>
<dbReference type="eggNOG" id="COG1404">
    <property type="taxonomic scope" value="Bacteria"/>
</dbReference>
<keyword evidence="7" id="KW-0175">Coiled coil</keyword>
<keyword evidence="11" id="KW-1185">Reference proteome</keyword>
<dbReference type="OrthoDB" id="9798386at2"/>
<dbReference type="PANTHER" id="PTHR43399:SF4">
    <property type="entry name" value="CELL WALL-ASSOCIATED PROTEASE"/>
    <property type="match status" value="1"/>
</dbReference>
<dbReference type="PROSITE" id="PS00137">
    <property type="entry name" value="SUBTILASE_HIS"/>
    <property type="match status" value="1"/>
</dbReference>
<feature type="active site" description="Charge relay system" evidence="5">
    <location>
        <position position="477"/>
    </location>
</feature>
<dbReference type="GO" id="GO:0004252">
    <property type="term" value="F:serine-type endopeptidase activity"/>
    <property type="evidence" value="ECO:0007669"/>
    <property type="project" value="UniProtKB-UniRule"/>
</dbReference>
<evidence type="ECO:0000313" key="10">
    <source>
        <dbReference type="EMBL" id="EAY29712.1"/>
    </source>
</evidence>
<dbReference type="InterPro" id="IPR051048">
    <property type="entry name" value="Peptidase_S8/S53_subtilisin"/>
</dbReference>
<dbReference type="InterPro" id="IPR017308">
    <property type="entry name" value="Pept_S8_subtilisin_bacteroid"/>
</dbReference>
<dbReference type="PRINTS" id="PR00723">
    <property type="entry name" value="SUBTILISIN"/>
</dbReference>
<dbReference type="PROSITE" id="PS00138">
    <property type="entry name" value="SUBTILASE_SER"/>
    <property type="match status" value="1"/>
</dbReference>
<accession>A1ZI44</accession>
<dbReference type="InterPro" id="IPR034080">
    <property type="entry name" value="Protease_P7-like_dom"/>
</dbReference>
<evidence type="ECO:0000256" key="2">
    <source>
        <dbReference type="ARBA" id="ARBA00022670"/>
    </source>
</evidence>
<feature type="active site" description="Charge relay system" evidence="5">
    <location>
        <position position="307"/>
    </location>
</feature>
<keyword evidence="3 5" id="KW-0378">Hydrolase</keyword>
<evidence type="ECO:0000256" key="4">
    <source>
        <dbReference type="ARBA" id="ARBA00022825"/>
    </source>
</evidence>
<organism evidence="10 11">
    <name type="scientific">Microscilla marina ATCC 23134</name>
    <dbReference type="NCBI Taxonomy" id="313606"/>
    <lineage>
        <taxon>Bacteria</taxon>
        <taxon>Pseudomonadati</taxon>
        <taxon>Bacteroidota</taxon>
        <taxon>Cytophagia</taxon>
        <taxon>Cytophagales</taxon>
        <taxon>Microscillaceae</taxon>
        <taxon>Microscilla</taxon>
    </lineage>
</organism>
<evidence type="ECO:0000256" key="3">
    <source>
        <dbReference type="ARBA" id="ARBA00022801"/>
    </source>
</evidence>
<dbReference type="InterPro" id="IPR023828">
    <property type="entry name" value="Peptidase_S8_Ser-AS"/>
</dbReference>
<dbReference type="PIRSF" id="PIRSF037892">
    <property type="entry name" value="Subtilisin_rel_SRU_0565"/>
    <property type="match status" value="1"/>
</dbReference>
<dbReference type="Gene3D" id="3.40.50.200">
    <property type="entry name" value="Peptidase S8/S53 domain"/>
    <property type="match status" value="2"/>
</dbReference>
<keyword evidence="4 5" id="KW-0720">Serine protease</keyword>
<feature type="chain" id="PRO_5002641616" evidence="8">
    <location>
        <begin position="22"/>
        <end position="556"/>
    </location>
</feature>
<dbReference type="InterPro" id="IPR023827">
    <property type="entry name" value="Peptidase_S8_Asp-AS"/>
</dbReference>
<sequence length="556" mass="62118">MKLKSIVLLGLIIAQVGIVSAKTPTSKKSTPKTYLIYKNSQLYWITNGDTTKKAPKNWFNLDEKKDQVRGISTELAYKKLLRRKKSKTVIVAVIDSGIDTKHPDLKGKIWVNKKEIAGNGKDDDNNGYVDDINGWDFIGGKDGKDVDADTYEVTRELVRLEKKFANVDAEKLDDKQKEEYKYFLKVKKAYQKQYMEARQGYSILRKIWEGYQLLQKEMGKKDFTKKDLKEFKSEKEEINRAKQMLNFATANGIPLNQLEAVFKQYESMYKYGVNKEFDPRSIVGDDYSKLNEKGYGNNEVQGPDADHGTHVAGIIGANRKNKIGMKGVAENVKIMVLRAVPNGDERDKDIANAIRYAVDNGARVVNMSFGKAYSPHKAYVDAAVKYAEEKGVLLVHAAGNDHANLDETPNFPNKMFKESGKSATNWIEVGASSWGDEKNFVGNFSNYGKTTVDVFAPGVAIYSTTPDNKYADHDGTSMAAPVVSGVAALLMSYFPKLSATDVKEIILKSSVKYTDKEINKPGGKSSIVFSELSVTGGIVNVYQAVKMAKKWKPKKK</sequence>